<sequence length="151" mass="17267">EIKKSLVGAKKELLLLACMVEKERKDCPLMVKSKAGDTGINLLINSESRLDNIIFRSGLVSTLRCARQWVNHKHFLVDGKTVNIPSFKVEPGQVISLKKEKMAENKLVKNNLEQNIKFPSYLNFDKQKFTINYLRPPQPEELNQEIDTSLV</sequence>
<organism evidence="1 2">
    <name type="scientific">Racocetra persica</name>
    <dbReference type="NCBI Taxonomy" id="160502"/>
    <lineage>
        <taxon>Eukaryota</taxon>
        <taxon>Fungi</taxon>
        <taxon>Fungi incertae sedis</taxon>
        <taxon>Mucoromycota</taxon>
        <taxon>Glomeromycotina</taxon>
        <taxon>Glomeromycetes</taxon>
        <taxon>Diversisporales</taxon>
        <taxon>Gigasporaceae</taxon>
        <taxon>Racocetra</taxon>
    </lineage>
</organism>
<gene>
    <name evidence="1" type="ORF">RPERSI_LOCUS32812</name>
</gene>
<evidence type="ECO:0000313" key="2">
    <source>
        <dbReference type="Proteomes" id="UP000789920"/>
    </source>
</evidence>
<dbReference type="EMBL" id="CAJVQC010138821">
    <property type="protein sequence ID" value="CAG8843547.1"/>
    <property type="molecule type" value="Genomic_DNA"/>
</dbReference>
<evidence type="ECO:0000313" key="1">
    <source>
        <dbReference type="EMBL" id="CAG8843547.1"/>
    </source>
</evidence>
<name>A0ACA9SNN7_9GLOM</name>
<proteinExistence type="predicted"/>
<feature type="non-terminal residue" evidence="1">
    <location>
        <position position="1"/>
    </location>
</feature>
<keyword evidence="2" id="KW-1185">Reference proteome</keyword>
<feature type="non-terminal residue" evidence="1">
    <location>
        <position position="151"/>
    </location>
</feature>
<dbReference type="Proteomes" id="UP000789920">
    <property type="component" value="Unassembled WGS sequence"/>
</dbReference>
<protein>
    <submittedName>
        <fullName evidence="1">1989_t:CDS:1</fullName>
    </submittedName>
</protein>
<comment type="caution">
    <text evidence="1">The sequence shown here is derived from an EMBL/GenBank/DDBJ whole genome shotgun (WGS) entry which is preliminary data.</text>
</comment>
<reference evidence="1" key="1">
    <citation type="submission" date="2021-06" db="EMBL/GenBank/DDBJ databases">
        <authorList>
            <person name="Kallberg Y."/>
            <person name="Tangrot J."/>
            <person name="Rosling A."/>
        </authorList>
    </citation>
    <scope>NUCLEOTIDE SEQUENCE</scope>
    <source>
        <strain evidence="1">MA461A</strain>
    </source>
</reference>
<accession>A0ACA9SNN7</accession>